<dbReference type="OrthoDB" id="9877665at2"/>
<evidence type="ECO:0000313" key="1">
    <source>
        <dbReference type="EMBL" id="RKE04513.1"/>
    </source>
</evidence>
<evidence type="ECO:0000313" key="2">
    <source>
        <dbReference type="Proteomes" id="UP000284531"/>
    </source>
</evidence>
<accession>A0A419X9S6</accession>
<name>A0A419X9S6_9BACT</name>
<keyword evidence="2" id="KW-1185">Reference proteome</keyword>
<dbReference type="EMBL" id="RAPQ01000008">
    <property type="protein sequence ID" value="RKE04513.1"/>
    <property type="molecule type" value="Genomic_DNA"/>
</dbReference>
<dbReference type="RefSeq" id="WP_120239281.1">
    <property type="nucleotide sequence ID" value="NZ_RAPQ01000008.1"/>
</dbReference>
<dbReference type="AlphaFoldDB" id="A0A419X9S6"/>
<gene>
    <name evidence="1" type="ORF">BXY64_1539</name>
</gene>
<reference evidence="1 2" key="1">
    <citation type="submission" date="2018-09" db="EMBL/GenBank/DDBJ databases">
        <title>Genomic Encyclopedia of Archaeal and Bacterial Type Strains, Phase II (KMG-II): from individual species to whole genera.</title>
        <authorList>
            <person name="Goeker M."/>
        </authorList>
    </citation>
    <scope>NUCLEOTIDE SEQUENCE [LARGE SCALE GENOMIC DNA]</scope>
    <source>
        <strain evidence="1 2">DSM 21950</strain>
    </source>
</reference>
<dbReference type="Proteomes" id="UP000284531">
    <property type="component" value="Unassembled WGS sequence"/>
</dbReference>
<sequence length="180" mass="20988">MKLHRLIIVILFFSCAHIAGKRIKKATVYDYQIWISNLDQIELRDSAVLYVDSVSFNNGVSIVYRDSLKSDSSFRYAYSIKGDSLFYFGEYCELKDTVTVGFKDGFIELYKSEYDRKNSADEEAYIYWNSEYGIISVYNYSWGALSLFDYEQIPNFAKVNFYNYIIEEEKKGFSPDSASL</sequence>
<protein>
    <submittedName>
        <fullName evidence="1">Uncharacterized protein</fullName>
    </submittedName>
</protein>
<comment type="caution">
    <text evidence="1">The sequence shown here is derived from an EMBL/GenBank/DDBJ whole genome shotgun (WGS) entry which is preliminary data.</text>
</comment>
<organism evidence="1 2">
    <name type="scientific">Marinifilum flexuosum</name>
    <dbReference type="NCBI Taxonomy" id="1117708"/>
    <lineage>
        <taxon>Bacteria</taxon>
        <taxon>Pseudomonadati</taxon>
        <taxon>Bacteroidota</taxon>
        <taxon>Bacteroidia</taxon>
        <taxon>Marinilabiliales</taxon>
        <taxon>Marinifilaceae</taxon>
    </lineage>
</organism>
<proteinExistence type="predicted"/>